<keyword evidence="2" id="KW-0808">Transferase</keyword>
<dbReference type="Pfam" id="PF10090">
    <property type="entry name" value="HPTransfase"/>
    <property type="match status" value="1"/>
</dbReference>
<dbReference type="Gene3D" id="3.30.565.10">
    <property type="entry name" value="Histidine kinase-like ATPase, C-terminal domain"/>
    <property type="match status" value="1"/>
</dbReference>
<dbReference type="Gene3D" id="1.10.287.130">
    <property type="match status" value="1"/>
</dbReference>
<dbReference type="STRING" id="1579316.RC74_17395"/>
<evidence type="ECO:0000313" key="2">
    <source>
        <dbReference type="EMBL" id="AML52794.1"/>
    </source>
</evidence>
<dbReference type="InterPro" id="IPR036890">
    <property type="entry name" value="HATPase_C_sf"/>
</dbReference>
<evidence type="ECO:0000313" key="3">
    <source>
        <dbReference type="Proteomes" id="UP000070371"/>
    </source>
</evidence>
<dbReference type="KEGG" id="hat:RC74_17395"/>
<protein>
    <submittedName>
        <fullName evidence="2">Histidine phosphotransferase</fullName>
    </submittedName>
</protein>
<proteinExistence type="predicted"/>
<dbReference type="AlphaFoldDB" id="A0A126V3A1"/>
<dbReference type="EMBL" id="CP014327">
    <property type="protein sequence ID" value="AML52794.1"/>
    <property type="molecule type" value="Genomic_DNA"/>
</dbReference>
<name>A0A126V3A1_9RHOB</name>
<reference evidence="2 3" key="1">
    <citation type="submission" date="2016-02" db="EMBL/GenBank/DDBJ databases">
        <title>Complete genome sequence of Halocynthiibacter arcticus PAMC 20958t from arctic marine sediment.</title>
        <authorList>
            <person name="Lee Y.M."/>
            <person name="Baek K."/>
            <person name="Lee H.K."/>
            <person name="Shin S.C."/>
        </authorList>
    </citation>
    <scope>NUCLEOTIDE SEQUENCE [LARGE SCALE GENOMIC DNA]</scope>
    <source>
        <strain evidence="2">PAMC 20958</strain>
    </source>
</reference>
<feature type="domain" description="Histidine phosphotransferase ChpT C-terminal" evidence="1">
    <location>
        <begin position="79"/>
        <end position="193"/>
    </location>
</feature>
<gene>
    <name evidence="2" type="ORF">RC74_17395</name>
</gene>
<sequence>MPTHQRDLTALLGSRICHDLISPLGAIGNGVELLQMGGSIDGPEMGLIVESVANANARIRFFRVAYGAAREGQKISNSELRDILKSFGAGGRVSYEWNVLSDLPRSEGKLAFLLIQCLESAMPYGGNIVVEHDGAQWQLLGRAEKMKINPEIWGVMSDPNTSVEVTPALVHFALVPEALKATQKKMNAELRETEISIRF</sequence>
<dbReference type="InterPro" id="IPR018762">
    <property type="entry name" value="ChpT_C"/>
</dbReference>
<organism evidence="2 3">
    <name type="scientific">Falsihalocynthiibacter arcticus</name>
    <dbReference type="NCBI Taxonomy" id="1579316"/>
    <lineage>
        <taxon>Bacteria</taxon>
        <taxon>Pseudomonadati</taxon>
        <taxon>Pseudomonadota</taxon>
        <taxon>Alphaproteobacteria</taxon>
        <taxon>Rhodobacterales</taxon>
        <taxon>Roseobacteraceae</taxon>
        <taxon>Falsihalocynthiibacter</taxon>
    </lineage>
</organism>
<keyword evidence="3" id="KW-1185">Reference proteome</keyword>
<dbReference type="OrthoDB" id="9803702at2"/>
<dbReference type="RefSeq" id="WP_039000638.1">
    <property type="nucleotide sequence ID" value="NZ_CP014327.1"/>
</dbReference>
<dbReference type="Proteomes" id="UP000070371">
    <property type="component" value="Chromosome"/>
</dbReference>
<dbReference type="GO" id="GO:0016740">
    <property type="term" value="F:transferase activity"/>
    <property type="evidence" value="ECO:0007669"/>
    <property type="project" value="UniProtKB-KW"/>
</dbReference>
<accession>A0A126V3A1</accession>
<evidence type="ECO:0000259" key="1">
    <source>
        <dbReference type="Pfam" id="PF10090"/>
    </source>
</evidence>